<keyword evidence="1" id="KW-0812">Transmembrane</keyword>
<protein>
    <submittedName>
        <fullName evidence="2">Uncharacterized protein</fullName>
    </submittedName>
</protein>
<proteinExistence type="predicted"/>
<sequence>MRRRRFGGIAVAFAAVYLVAVVILGVIARVTGDITPMRTVVTGQYGFVSEDPEPW</sequence>
<evidence type="ECO:0000313" key="2">
    <source>
        <dbReference type="EMBL" id="MFD0884591.1"/>
    </source>
</evidence>
<keyword evidence="1" id="KW-0472">Membrane</keyword>
<comment type="caution">
    <text evidence="2">The sequence shown here is derived from an EMBL/GenBank/DDBJ whole genome shotgun (WGS) entry which is preliminary data.</text>
</comment>
<keyword evidence="3" id="KW-1185">Reference proteome</keyword>
<accession>A0ABW3DL30</accession>
<name>A0ABW3DL30_9ACTN</name>
<feature type="transmembrane region" description="Helical" evidence="1">
    <location>
        <begin position="6"/>
        <end position="28"/>
    </location>
</feature>
<reference evidence="3" key="1">
    <citation type="journal article" date="2019" name="Int. J. Syst. Evol. Microbiol.">
        <title>The Global Catalogue of Microorganisms (GCM) 10K type strain sequencing project: providing services to taxonomists for standard genome sequencing and annotation.</title>
        <authorList>
            <consortium name="The Broad Institute Genomics Platform"/>
            <consortium name="The Broad Institute Genome Sequencing Center for Infectious Disease"/>
            <person name="Wu L."/>
            <person name="Ma J."/>
        </authorList>
    </citation>
    <scope>NUCLEOTIDE SEQUENCE [LARGE SCALE GENOMIC DNA]</scope>
    <source>
        <strain evidence="3">CCUG 62974</strain>
    </source>
</reference>
<organism evidence="2 3">
    <name type="scientific">Streptosporangium algeriense</name>
    <dbReference type="NCBI Taxonomy" id="1682748"/>
    <lineage>
        <taxon>Bacteria</taxon>
        <taxon>Bacillati</taxon>
        <taxon>Actinomycetota</taxon>
        <taxon>Actinomycetes</taxon>
        <taxon>Streptosporangiales</taxon>
        <taxon>Streptosporangiaceae</taxon>
        <taxon>Streptosporangium</taxon>
    </lineage>
</organism>
<keyword evidence="1" id="KW-1133">Transmembrane helix</keyword>
<gene>
    <name evidence="2" type="ORF">ACFQ08_08495</name>
</gene>
<evidence type="ECO:0000256" key="1">
    <source>
        <dbReference type="SAM" id="Phobius"/>
    </source>
</evidence>
<dbReference type="Proteomes" id="UP001597024">
    <property type="component" value="Unassembled WGS sequence"/>
</dbReference>
<evidence type="ECO:0000313" key="3">
    <source>
        <dbReference type="Proteomes" id="UP001597024"/>
    </source>
</evidence>
<dbReference type="EMBL" id="JBHTHX010000193">
    <property type="protein sequence ID" value="MFD0884591.1"/>
    <property type="molecule type" value="Genomic_DNA"/>
</dbReference>